<dbReference type="PANTHER" id="PTHR38926:SF5">
    <property type="entry name" value="F-BOX AND LEUCINE-RICH REPEAT PROTEIN 6"/>
    <property type="match status" value="1"/>
</dbReference>
<dbReference type="OrthoDB" id="3156934at2759"/>
<evidence type="ECO:0000313" key="3">
    <source>
        <dbReference type="EMBL" id="TFY58183.1"/>
    </source>
</evidence>
<protein>
    <recommendedName>
        <fullName evidence="2">F-box domain-containing protein</fullName>
    </recommendedName>
</protein>
<dbReference type="AlphaFoldDB" id="A0A4Y9Y8S5"/>
<evidence type="ECO:0000259" key="2">
    <source>
        <dbReference type="Pfam" id="PF12937"/>
    </source>
</evidence>
<dbReference type="InterPro" id="IPR032675">
    <property type="entry name" value="LRR_dom_sf"/>
</dbReference>
<feature type="region of interest" description="Disordered" evidence="1">
    <location>
        <begin position="74"/>
        <end position="102"/>
    </location>
</feature>
<dbReference type="Gene3D" id="3.80.10.10">
    <property type="entry name" value="Ribonuclease Inhibitor"/>
    <property type="match status" value="1"/>
</dbReference>
<dbReference type="EMBL" id="SEOQ01000698">
    <property type="protein sequence ID" value="TFY58183.1"/>
    <property type="molecule type" value="Genomic_DNA"/>
</dbReference>
<dbReference type="SUPFAM" id="SSF52047">
    <property type="entry name" value="RNI-like"/>
    <property type="match status" value="1"/>
</dbReference>
<reference evidence="3 4" key="1">
    <citation type="submission" date="2019-02" db="EMBL/GenBank/DDBJ databases">
        <title>Genome sequencing of the rare red list fungi Dentipellis fragilis.</title>
        <authorList>
            <person name="Buettner E."/>
            <person name="Kellner H."/>
        </authorList>
    </citation>
    <scope>NUCLEOTIDE SEQUENCE [LARGE SCALE GENOMIC DNA]</scope>
    <source>
        <strain evidence="3 4">DSM 105465</strain>
    </source>
</reference>
<dbReference type="Pfam" id="PF12937">
    <property type="entry name" value="F-box-like"/>
    <property type="match status" value="1"/>
</dbReference>
<dbReference type="InterPro" id="IPR036047">
    <property type="entry name" value="F-box-like_dom_sf"/>
</dbReference>
<feature type="domain" description="F-box" evidence="2">
    <location>
        <begin position="161"/>
        <end position="221"/>
    </location>
</feature>
<evidence type="ECO:0000256" key="1">
    <source>
        <dbReference type="SAM" id="MobiDB-lite"/>
    </source>
</evidence>
<proteinExistence type="predicted"/>
<name>A0A4Y9Y8S5_9AGAM</name>
<feature type="compositionally biased region" description="Polar residues" evidence="1">
    <location>
        <begin position="93"/>
        <end position="102"/>
    </location>
</feature>
<dbReference type="Gene3D" id="1.20.1280.50">
    <property type="match status" value="1"/>
</dbReference>
<accession>A0A4Y9Y8S5</accession>
<dbReference type="InterPro" id="IPR001810">
    <property type="entry name" value="F-box_dom"/>
</dbReference>
<keyword evidence="4" id="KW-1185">Reference proteome</keyword>
<gene>
    <name evidence="3" type="ORF">EVG20_g8245</name>
</gene>
<comment type="caution">
    <text evidence="3">The sequence shown here is derived from an EMBL/GenBank/DDBJ whole genome shotgun (WGS) entry which is preliminary data.</text>
</comment>
<dbReference type="Proteomes" id="UP000298327">
    <property type="component" value="Unassembled WGS sequence"/>
</dbReference>
<evidence type="ECO:0000313" key="4">
    <source>
        <dbReference type="Proteomes" id="UP000298327"/>
    </source>
</evidence>
<dbReference type="PANTHER" id="PTHR38926">
    <property type="entry name" value="F-BOX DOMAIN CONTAINING PROTEIN, EXPRESSED"/>
    <property type="match status" value="1"/>
</dbReference>
<dbReference type="SUPFAM" id="SSF81383">
    <property type="entry name" value="F-box domain"/>
    <property type="match status" value="1"/>
</dbReference>
<sequence>MPGPSLAWAHTFLPMPTPSRPCLLAHALSRSCPRACARPSSPRAPRARALLCPCPLVPAPSRAHALSRLLPLTPAPSRARTSSPRAPTASPHVPTTSRPPFLSRASSRTAVALSLPPLLAHLPPRVPVVLRAHGLSHVLYPLVLTLSCPHLNMYNAVAHVNRLPSEALAHIFGFLLEIDKPYKWVSTTPDHHIGWLRVTQVCRQWRSAALNHPTLWSDIHFNLGLHWAEEFLRHSRMAPISFVYPTVDTTYGKADIDVVDVITRHMCHMQELDITVSEEKSEDMASIISALRRPAPLLEEAYIYNTGLLAPTLPEDIFAHATPRLRYLNIWSFNVAWSSLDFSSLIQLHVGAHSPDFGPQGLGYFLAALSRMPALEVLELHYAVSSLLCSSSPTSYTDPVACPKLRRFILKDVIIARAVALKHVVINSTTMVDIECIPDITGNEHGSDHILPWLTSYISVQHTTPHLKITCQPNGFKISIPGGLVASIQQPAKGLPGPEVGKYSFRVCIKYLARNEVFTELRAICRALPGLKYLEALSITTRCAFWSTQNWFSIFGGCHNLRRLELRLPVEDGDSLWTALGSSSHSLNNENPGPLFPLLMFLTLRGDNSGQNYNNIDIKLLQWMKLHKSLAPLQTVQFLRCHVDSAIICGLRAEVPEVIWDGKEIDGQS</sequence>
<organism evidence="3 4">
    <name type="scientific">Dentipellis fragilis</name>
    <dbReference type="NCBI Taxonomy" id="205917"/>
    <lineage>
        <taxon>Eukaryota</taxon>
        <taxon>Fungi</taxon>
        <taxon>Dikarya</taxon>
        <taxon>Basidiomycota</taxon>
        <taxon>Agaricomycotina</taxon>
        <taxon>Agaricomycetes</taxon>
        <taxon>Russulales</taxon>
        <taxon>Hericiaceae</taxon>
        <taxon>Dentipellis</taxon>
    </lineage>
</organism>